<keyword evidence="12" id="KW-1185">Reference proteome</keyword>
<dbReference type="PANTHER" id="PTHR43003">
    <property type="entry name" value="DNA-3-METHYLADENINE GLYCOSYLASE"/>
    <property type="match status" value="1"/>
</dbReference>
<evidence type="ECO:0000256" key="8">
    <source>
        <dbReference type="ARBA" id="ARBA00023163"/>
    </source>
</evidence>
<dbReference type="PROSITE" id="PS01124">
    <property type="entry name" value="HTH_ARAC_FAMILY_2"/>
    <property type="match status" value="1"/>
</dbReference>
<dbReference type="EMBL" id="AQQV01000003">
    <property type="protein sequence ID" value="ORE85918.1"/>
    <property type="molecule type" value="Genomic_DNA"/>
</dbReference>
<evidence type="ECO:0000259" key="10">
    <source>
        <dbReference type="PROSITE" id="PS01124"/>
    </source>
</evidence>
<dbReference type="InterPro" id="IPR035451">
    <property type="entry name" value="Ada-like_dom_sf"/>
</dbReference>
<dbReference type="Gene3D" id="3.30.310.20">
    <property type="entry name" value="DNA-3-methyladenine glycosylase AlkA, N-terminal domain"/>
    <property type="match status" value="1"/>
</dbReference>
<dbReference type="GO" id="GO:0005737">
    <property type="term" value="C:cytoplasm"/>
    <property type="evidence" value="ECO:0007669"/>
    <property type="project" value="TreeGrafter"/>
</dbReference>
<dbReference type="GO" id="GO:0008725">
    <property type="term" value="F:DNA-3-methyladenine glycosylase activity"/>
    <property type="evidence" value="ECO:0007669"/>
    <property type="project" value="TreeGrafter"/>
</dbReference>
<evidence type="ECO:0000256" key="1">
    <source>
        <dbReference type="ARBA" id="ARBA00000086"/>
    </source>
</evidence>
<dbReference type="GO" id="GO:0032131">
    <property type="term" value="F:alkylated DNA binding"/>
    <property type="evidence" value="ECO:0007669"/>
    <property type="project" value="TreeGrafter"/>
</dbReference>
<dbReference type="PANTHER" id="PTHR43003:SF13">
    <property type="entry name" value="DNA-3-METHYLADENINE GLYCOSYLASE 2"/>
    <property type="match status" value="1"/>
</dbReference>
<keyword evidence="8" id="KW-0804">Transcription</keyword>
<dbReference type="CDD" id="cd00056">
    <property type="entry name" value="ENDO3c"/>
    <property type="match status" value="1"/>
</dbReference>
<dbReference type="SMART" id="SM01009">
    <property type="entry name" value="AlkA_N"/>
    <property type="match status" value="1"/>
</dbReference>
<dbReference type="RefSeq" id="WP_083561950.1">
    <property type="nucleotide sequence ID" value="NZ_AQQV01000003.1"/>
</dbReference>
<dbReference type="Pfam" id="PF12833">
    <property type="entry name" value="HTH_18"/>
    <property type="match status" value="1"/>
</dbReference>
<dbReference type="Pfam" id="PF00730">
    <property type="entry name" value="HhH-GPD"/>
    <property type="match status" value="1"/>
</dbReference>
<evidence type="ECO:0000256" key="3">
    <source>
        <dbReference type="ARBA" id="ARBA00012000"/>
    </source>
</evidence>
<dbReference type="Gene3D" id="1.10.340.30">
    <property type="entry name" value="Hypothetical protein, domain 2"/>
    <property type="match status" value="1"/>
</dbReference>
<keyword evidence="9" id="KW-0234">DNA repair</keyword>
<dbReference type="STRING" id="1317117.ATO7_11513"/>
<gene>
    <name evidence="11" type="ORF">ATO7_11513</name>
</gene>
<dbReference type="GO" id="GO:0043565">
    <property type="term" value="F:sequence-specific DNA binding"/>
    <property type="evidence" value="ECO:0007669"/>
    <property type="project" value="InterPro"/>
</dbReference>
<evidence type="ECO:0000256" key="5">
    <source>
        <dbReference type="ARBA" id="ARBA00022763"/>
    </source>
</evidence>
<dbReference type="SMART" id="SM00478">
    <property type="entry name" value="ENDO3c"/>
    <property type="match status" value="1"/>
</dbReference>
<dbReference type="InterPro" id="IPR037046">
    <property type="entry name" value="AlkA_N_sf"/>
</dbReference>
<proteinExistence type="predicted"/>
<dbReference type="EC" id="3.2.2.21" evidence="3"/>
<dbReference type="OrthoDB" id="9811249at2"/>
<comment type="cofactor">
    <cofactor evidence="2">
        <name>Zn(2+)</name>
        <dbReference type="ChEBI" id="CHEBI:29105"/>
    </cofactor>
</comment>
<dbReference type="InterPro" id="IPR003265">
    <property type="entry name" value="HhH-GPD_domain"/>
</dbReference>
<feature type="domain" description="HTH araC/xylS-type" evidence="10">
    <location>
        <begin position="93"/>
        <end position="191"/>
    </location>
</feature>
<dbReference type="Gene3D" id="1.10.10.60">
    <property type="entry name" value="Homeodomain-like"/>
    <property type="match status" value="1"/>
</dbReference>
<dbReference type="GO" id="GO:0003700">
    <property type="term" value="F:DNA-binding transcription factor activity"/>
    <property type="evidence" value="ECO:0007669"/>
    <property type="project" value="InterPro"/>
</dbReference>
<evidence type="ECO:0000256" key="6">
    <source>
        <dbReference type="ARBA" id="ARBA00023015"/>
    </source>
</evidence>
<dbReference type="GO" id="GO:0008168">
    <property type="term" value="F:methyltransferase activity"/>
    <property type="evidence" value="ECO:0007669"/>
    <property type="project" value="UniProtKB-KW"/>
</dbReference>
<dbReference type="InterPro" id="IPR010316">
    <property type="entry name" value="AlkA_N"/>
</dbReference>
<evidence type="ECO:0000313" key="11">
    <source>
        <dbReference type="EMBL" id="ORE85918.1"/>
    </source>
</evidence>
<dbReference type="GO" id="GO:0006285">
    <property type="term" value="P:base-excision repair, AP site formation"/>
    <property type="evidence" value="ECO:0007669"/>
    <property type="project" value="TreeGrafter"/>
</dbReference>
<evidence type="ECO:0000313" key="12">
    <source>
        <dbReference type="Proteomes" id="UP000192342"/>
    </source>
</evidence>
<evidence type="ECO:0000256" key="4">
    <source>
        <dbReference type="ARBA" id="ARBA00022603"/>
    </source>
</evidence>
<dbReference type="InterPro" id="IPR023170">
    <property type="entry name" value="HhH_base_excis_C"/>
</dbReference>
<dbReference type="Pfam" id="PF06029">
    <property type="entry name" value="AlkA_N"/>
    <property type="match status" value="1"/>
</dbReference>
<dbReference type="GO" id="GO:0008270">
    <property type="term" value="F:zinc ion binding"/>
    <property type="evidence" value="ECO:0007669"/>
    <property type="project" value="InterPro"/>
</dbReference>
<dbReference type="Gene3D" id="3.40.10.10">
    <property type="entry name" value="DNA Methylphosphotriester Repair Domain"/>
    <property type="match status" value="1"/>
</dbReference>
<dbReference type="InterPro" id="IPR009057">
    <property type="entry name" value="Homeodomain-like_sf"/>
</dbReference>
<comment type="caution">
    <text evidence="11">The sequence shown here is derived from an EMBL/GenBank/DDBJ whole genome shotgun (WGS) entry which is preliminary data.</text>
</comment>
<dbReference type="Proteomes" id="UP000192342">
    <property type="component" value="Unassembled WGS sequence"/>
</dbReference>
<keyword evidence="6" id="KW-0805">Transcription regulation</keyword>
<keyword evidence="4" id="KW-0489">Methyltransferase</keyword>
<protein>
    <recommendedName>
        <fullName evidence="3">DNA-3-methyladenine glycosylase II</fullName>
        <ecNumber evidence="3">3.2.2.21</ecNumber>
    </recommendedName>
</protein>
<name>A0A1Y1SBD5_9GAMM</name>
<evidence type="ECO:0000256" key="7">
    <source>
        <dbReference type="ARBA" id="ARBA00023159"/>
    </source>
</evidence>
<dbReference type="SUPFAM" id="SSF48150">
    <property type="entry name" value="DNA-glycosylase"/>
    <property type="match status" value="1"/>
</dbReference>
<sequence length="491" mass="54070">MNRASSQPLDHAACERARVARDPRFDGRFFIAVRTTGIYCRTVCPVRLPRPENVCFFPTAAAASEQGYRPCLRCRPELAPDNPYWPQHPPLVRAALSMIENGELDQASVPVLASKLGISDRHLRRMFSDHLGASPNALALTRRTLFAKRLISDSTMPMQDIAVAAGFNNVRRFNAAFQRIYRMTPSQVRRQRPAAPAGYQLRLSYRNPFDWTAMRQFLATRAIHGIEKLDGDTYSRSFAFAGQAGHIQLQHDGPRQCFALSLEHPRTEALYPAVQKARHLLDLDAAPAEITAQLGQDPLMAQALAAHPGLRVPGCWDPFELCVRAVLGQQVSVAAARTLTQRVVERCERKLPDAGGRPVLLFPDAPTLAETSLDGLGLTGQRIATLKALCDAICGGTLDLHHPDAAHVDTTLASLPGFGPWTRGYIQLRALKHPDAFPAGDIVLRKALGAPGKALSAREAEARSRCWQPWRAYAVLALWLRATEINTGKAQ</sequence>
<dbReference type="Pfam" id="PF02805">
    <property type="entry name" value="Ada_Zn_binding"/>
    <property type="match status" value="1"/>
</dbReference>
<dbReference type="SMART" id="SM00342">
    <property type="entry name" value="HTH_ARAC"/>
    <property type="match status" value="1"/>
</dbReference>
<reference evidence="11 12" key="1">
    <citation type="submission" date="2013-04" db="EMBL/GenBank/DDBJ databases">
        <title>Oceanococcus atlanticus 22II-S10r2 Genome Sequencing.</title>
        <authorList>
            <person name="Lai Q."/>
            <person name="Li G."/>
            <person name="Shao Z."/>
        </authorList>
    </citation>
    <scope>NUCLEOTIDE SEQUENCE [LARGE SCALE GENOMIC DNA]</scope>
    <source>
        <strain evidence="11 12">22II-S10r2</strain>
    </source>
</reference>
<dbReference type="SUPFAM" id="SSF55945">
    <property type="entry name" value="TATA-box binding protein-like"/>
    <property type="match status" value="1"/>
</dbReference>
<evidence type="ECO:0000256" key="2">
    <source>
        <dbReference type="ARBA" id="ARBA00001947"/>
    </source>
</evidence>
<dbReference type="SUPFAM" id="SSF57884">
    <property type="entry name" value="Ada DNA repair protein, N-terminal domain (N-Ada 10)"/>
    <property type="match status" value="1"/>
</dbReference>
<organism evidence="11 12">
    <name type="scientific">Oceanococcus atlanticus</name>
    <dbReference type="NCBI Taxonomy" id="1317117"/>
    <lineage>
        <taxon>Bacteria</taxon>
        <taxon>Pseudomonadati</taxon>
        <taxon>Pseudomonadota</taxon>
        <taxon>Gammaproteobacteria</taxon>
        <taxon>Chromatiales</taxon>
        <taxon>Oceanococcaceae</taxon>
        <taxon>Oceanococcus</taxon>
    </lineage>
</organism>
<dbReference type="SUPFAM" id="SSF46689">
    <property type="entry name" value="Homeodomain-like"/>
    <property type="match status" value="1"/>
</dbReference>
<evidence type="ECO:0000256" key="9">
    <source>
        <dbReference type="ARBA" id="ARBA00023204"/>
    </source>
</evidence>
<keyword evidence="7" id="KW-0010">Activator</keyword>
<dbReference type="GO" id="GO:0032259">
    <property type="term" value="P:methylation"/>
    <property type="evidence" value="ECO:0007669"/>
    <property type="project" value="UniProtKB-KW"/>
</dbReference>
<dbReference type="InterPro" id="IPR004026">
    <property type="entry name" value="Ada_DNA_repair_Zn-bd"/>
</dbReference>
<dbReference type="GO" id="GO:0032993">
    <property type="term" value="C:protein-DNA complex"/>
    <property type="evidence" value="ECO:0007669"/>
    <property type="project" value="TreeGrafter"/>
</dbReference>
<dbReference type="GO" id="GO:0006307">
    <property type="term" value="P:DNA alkylation repair"/>
    <property type="evidence" value="ECO:0007669"/>
    <property type="project" value="TreeGrafter"/>
</dbReference>
<dbReference type="Gene3D" id="1.10.1670.10">
    <property type="entry name" value="Helix-hairpin-Helix base-excision DNA repair enzymes (C-terminal)"/>
    <property type="match status" value="1"/>
</dbReference>
<dbReference type="InterPro" id="IPR018060">
    <property type="entry name" value="HTH_AraC"/>
</dbReference>
<comment type="catalytic activity">
    <reaction evidence="1">
        <text>Hydrolysis of alkylated DNA, releasing 3-methyladenine, 3-methylguanine, 7-methylguanine and 7-methyladenine.</text>
        <dbReference type="EC" id="3.2.2.21"/>
    </reaction>
</comment>
<accession>A0A1Y1SBD5</accession>
<keyword evidence="5" id="KW-0227">DNA damage</keyword>
<dbReference type="GO" id="GO:0043916">
    <property type="term" value="F:DNA-7-methylguanine glycosylase activity"/>
    <property type="evidence" value="ECO:0007669"/>
    <property type="project" value="TreeGrafter"/>
</dbReference>
<keyword evidence="4" id="KW-0808">Transferase</keyword>
<dbReference type="InterPro" id="IPR011257">
    <property type="entry name" value="DNA_glycosylase"/>
</dbReference>
<dbReference type="InterPro" id="IPR051912">
    <property type="entry name" value="Alkylbase_DNA_Glycosylase/TA"/>
</dbReference>
<dbReference type="AlphaFoldDB" id="A0A1Y1SBD5"/>